<dbReference type="Proteomes" id="UP001054889">
    <property type="component" value="Unassembled WGS sequence"/>
</dbReference>
<evidence type="ECO:0000313" key="3">
    <source>
        <dbReference type="Proteomes" id="UP001054889"/>
    </source>
</evidence>
<feature type="signal peptide" evidence="1">
    <location>
        <begin position="1"/>
        <end position="22"/>
    </location>
</feature>
<keyword evidence="3" id="KW-1185">Reference proteome</keyword>
<dbReference type="PANTHER" id="PTHR14226">
    <property type="entry name" value="NEUROPATHY TARGET ESTERASE/SWISS CHEESE D.MELANOGASTER"/>
    <property type="match status" value="1"/>
</dbReference>
<organism evidence="2 3">
    <name type="scientific">Eleusine coracana subsp. coracana</name>
    <dbReference type="NCBI Taxonomy" id="191504"/>
    <lineage>
        <taxon>Eukaryota</taxon>
        <taxon>Viridiplantae</taxon>
        <taxon>Streptophyta</taxon>
        <taxon>Embryophyta</taxon>
        <taxon>Tracheophyta</taxon>
        <taxon>Spermatophyta</taxon>
        <taxon>Magnoliopsida</taxon>
        <taxon>Liliopsida</taxon>
        <taxon>Poales</taxon>
        <taxon>Poaceae</taxon>
        <taxon>PACMAD clade</taxon>
        <taxon>Chloridoideae</taxon>
        <taxon>Cynodonteae</taxon>
        <taxon>Eleusininae</taxon>
        <taxon>Eleusine</taxon>
    </lineage>
</organism>
<feature type="chain" id="PRO_5043820161" evidence="1">
    <location>
        <begin position="23"/>
        <end position="168"/>
    </location>
</feature>
<sequence length="168" mass="17673">MFTAHLVVRFLCAGATPFIVAGVEFSKRIFAPPPPLPTSESLACPRQAGMDTIASDAPVGVFTIGPSTALGRALALRVLLCGSAARALSQANPHIAPLLRLKEIVRAYGGSFAAKLAELAEMEVKHRCNQILELGFPLGGLAKLFAQDWEGDVTVVMPATLAQVSYAS</sequence>
<keyword evidence="1" id="KW-0732">Signal</keyword>
<evidence type="ECO:0000256" key="1">
    <source>
        <dbReference type="SAM" id="SignalP"/>
    </source>
</evidence>
<protein>
    <submittedName>
        <fullName evidence="2">Uncharacterized protein</fullName>
    </submittedName>
</protein>
<proteinExistence type="predicted"/>
<dbReference type="EMBL" id="BQKI01000004">
    <property type="protein sequence ID" value="GJM93052.1"/>
    <property type="molecule type" value="Genomic_DNA"/>
</dbReference>
<evidence type="ECO:0000313" key="2">
    <source>
        <dbReference type="EMBL" id="GJM93052.1"/>
    </source>
</evidence>
<dbReference type="AlphaFoldDB" id="A0AAV5C482"/>
<dbReference type="InterPro" id="IPR050301">
    <property type="entry name" value="NTE"/>
</dbReference>
<dbReference type="PANTHER" id="PTHR14226:SF10">
    <property type="entry name" value="TRIACYLGLYCEROL LIPASE 4-RELATED"/>
    <property type="match status" value="1"/>
</dbReference>
<gene>
    <name evidence="2" type="primary">ga09573</name>
    <name evidence="2" type="ORF">PR202_ga09573</name>
</gene>
<reference evidence="2" key="1">
    <citation type="journal article" date="2018" name="DNA Res.">
        <title>Multiple hybrid de novo genome assembly of finger millet, an orphan allotetraploid crop.</title>
        <authorList>
            <person name="Hatakeyama M."/>
            <person name="Aluri S."/>
            <person name="Balachadran M.T."/>
            <person name="Sivarajan S.R."/>
            <person name="Patrignani A."/>
            <person name="Gruter S."/>
            <person name="Poveda L."/>
            <person name="Shimizu-Inatsugi R."/>
            <person name="Baeten J."/>
            <person name="Francoijs K.J."/>
            <person name="Nataraja K.N."/>
            <person name="Reddy Y.A.N."/>
            <person name="Phadnis S."/>
            <person name="Ravikumar R.L."/>
            <person name="Schlapbach R."/>
            <person name="Sreeman S.M."/>
            <person name="Shimizu K.K."/>
        </authorList>
    </citation>
    <scope>NUCLEOTIDE SEQUENCE</scope>
</reference>
<comment type="caution">
    <text evidence="2">The sequence shown here is derived from an EMBL/GenBank/DDBJ whole genome shotgun (WGS) entry which is preliminary data.</text>
</comment>
<accession>A0AAV5C482</accession>
<name>A0AAV5C482_ELECO</name>
<reference evidence="2" key="2">
    <citation type="submission" date="2021-12" db="EMBL/GenBank/DDBJ databases">
        <title>Resequencing data analysis of finger millet.</title>
        <authorList>
            <person name="Hatakeyama M."/>
            <person name="Aluri S."/>
            <person name="Balachadran M.T."/>
            <person name="Sivarajan S.R."/>
            <person name="Poveda L."/>
            <person name="Shimizu-Inatsugi R."/>
            <person name="Schlapbach R."/>
            <person name="Sreeman S.M."/>
            <person name="Shimizu K.K."/>
        </authorList>
    </citation>
    <scope>NUCLEOTIDE SEQUENCE</scope>
</reference>